<evidence type="ECO:0000313" key="2">
    <source>
        <dbReference type="Proteomes" id="UP001633002"/>
    </source>
</evidence>
<dbReference type="EMBL" id="JBJQOH010000002">
    <property type="protein sequence ID" value="KAL3698054.1"/>
    <property type="molecule type" value="Genomic_DNA"/>
</dbReference>
<sequence length="481" mass="56253">MDIDSMRNPTCRKEIREAWEEGWEMSTDPVIGWEMAWGRAREKFKKFHKEDREKISKLKAQKEALGEIRERIQSGASENEIEEYRVKEKEVHDAKILEASILRRRSRVHWTTEGDTNIKYFFNCLKSKQKQEKITSLMDDEGHIVEDEERMLTMVHEFYQRLYQQHPEQEGDRENRKATLELLDKELNAEDNKNLVELPCVKEITELVNNLPKEKAPGEDGLSTEEEVRYLGCLVGSEVGEDNLQHDLVEKFSKKLTHWTTRFLSWPSRITLARHVLRALPNYQLIGLGIHEIGFKALEALCRKFIWGTGVNGQAKTTLVAWHRTTTQKCNGGLGLRTFRDTADILKMRYIARLLQGENTEWATMIKFLIHHEMKKQAKGREYRWCTVEEGMLLLKTIPTPKNLTVCHFMLAWKRFRKFLTLDDSSWSLSGSLTVSQFSLLTKLYGNSYKFNDKALNPLLKGLRVTVLVHLQDQNGRWRDI</sequence>
<organism evidence="1 2">
    <name type="scientific">Riccia sorocarpa</name>
    <dbReference type="NCBI Taxonomy" id="122646"/>
    <lineage>
        <taxon>Eukaryota</taxon>
        <taxon>Viridiplantae</taxon>
        <taxon>Streptophyta</taxon>
        <taxon>Embryophyta</taxon>
        <taxon>Marchantiophyta</taxon>
        <taxon>Marchantiopsida</taxon>
        <taxon>Marchantiidae</taxon>
        <taxon>Marchantiales</taxon>
        <taxon>Ricciaceae</taxon>
        <taxon>Riccia</taxon>
    </lineage>
</organism>
<dbReference type="PANTHER" id="PTHR33116">
    <property type="entry name" value="REVERSE TRANSCRIPTASE ZINC-BINDING DOMAIN-CONTAINING PROTEIN-RELATED-RELATED"/>
    <property type="match status" value="1"/>
</dbReference>
<dbReference type="Proteomes" id="UP001633002">
    <property type="component" value="Unassembled WGS sequence"/>
</dbReference>
<protein>
    <submittedName>
        <fullName evidence="1">Uncharacterized protein</fullName>
    </submittedName>
</protein>
<name>A0ABD3I689_9MARC</name>
<dbReference type="AlphaFoldDB" id="A0ABD3I689"/>
<comment type="caution">
    <text evidence="1">The sequence shown here is derived from an EMBL/GenBank/DDBJ whole genome shotgun (WGS) entry which is preliminary data.</text>
</comment>
<keyword evidence="2" id="KW-1185">Reference proteome</keyword>
<accession>A0ABD3I689</accession>
<evidence type="ECO:0000313" key="1">
    <source>
        <dbReference type="EMBL" id="KAL3698054.1"/>
    </source>
</evidence>
<reference evidence="1 2" key="1">
    <citation type="submission" date="2024-09" db="EMBL/GenBank/DDBJ databases">
        <title>Chromosome-scale assembly of Riccia sorocarpa.</title>
        <authorList>
            <person name="Paukszto L."/>
        </authorList>
    </citation>
    <scope>NUCLEOTIDE SEQUENCE [LARGE SCALE GENOMIC DNA]</scope>
    <source>
        <strain evidence="1">LP-2024</strain>
        <tissue evidence="1">Aerial parts of the thallus</tissue>
    </source>
</reference>
<proteinExistence type="predicted"/>
<gene>
    <name evidence="1" type="ORF">R1sor_012130</name>
</gene>
<dbReference type="PANTHER" id="PTHR33116:SF78">
    <property type="entry name" value="OS12G0587133 PROTEIN"/>
    <property type="match status" value="1"/>
</dbReference>